<dbReference type="PANTHER" id="PTHR43709:SF2">
    <property type="entry name" value="DUF453 DOMAIN PROTEIN (AFU_ORTHOLOGUE AFUA_6G00360)"/>
    <property type="match status" value="1"/>
</dbReference>
<dbReference type="GO" id="GO:0019629">
    <property type="term" value="P:propionate catabolic process, 2-methylcitrate cycle"/>
    <property type="evidence" value="ECO:0007669"/>
    <property type="project" value="InterPro"/>
</dbReference>
<dbReference type="Gene3D" id="3.10.310.10">
    <property type="entry name" value="Diaminopimelate Epimerase, Chain A, domain 1"/>
    <property type="match status" value="2"/>
</dbReference>
<sequence>MSHVPQIKIPATYMRGGTSKGVFFNLEDLPPAAQVPGAARDAMLLRVIGSPDPYGKQTDGMGGATSSTSKTVILSKSSQDDHDVDYLFGQVAIDKPFVDWSGNCGNLTAAVGSFAISSGLVDAGRIPQNGIATVRIWQANIKKTIIAHVPMTNGEVQETGDFELDGVTFPAAEVEVEFIDPADGEGAMFPTGKLVDDLEVPGIGSFKATMINAGIPTIFLNADEVGYNGSELQDDINNDEQALARFETIRAYGAVKMGLIGHIGEAAKRQHTPKVAFVAPPSDYQSSSGKQISKNDIDLQVRALSMGKLHHAMMGTAAVAIGTAAAIPGTLVNLAAGGGERDAVRFGHPSGTLKVGAQASEQNGEWAVNKAIMSRSARVLMEGWVRIPGDAF</sequence>
<dbReference type="AlphaFoldDB" id="A0AAF0C101"/>
<proteinExistence type="inferred from homology"/>
<evidence type="ECO:0000256" key="1">
    <source>
        <dbReference type="ARBA" id="ARBA00007673"/>
    </source>
</evidence>
<keyword evidence="4" id="KW-1185">Reference proteome</keyword>
<dbReference type="PANTHER" id="PTHR43709">
    <property type="entry name" value="ACONITATE ISOMERASE-RELATED"/>
    <property type="match status" value="1"/>
</dbReference>
<evidence type="ECO:0000256" key="2">
    <source>
        <dbReference type="ARBA" id="ARBA00023235"/>
    </source>
</evidence>
<dbReference type="EMBL" id="CP059735">
    <property type="protein sequence ID" value="WDD98601.1"/>
    <property type="molecule type" value="Genomic_DNA"/>
</dbReference>
<evidence type="ECO:0000313" key="4">
    <source>
        <dbReference type="Proteomes" id="UP000032568"/>
    </source>
</evidence>
<keyword evidence="2 3" id="KW-0413">Isomerase</keyword>
<dbReference type="InterPro" id="IPR012709">
    <property type="entry name" value="PrpF"/>
</dbReference>
<dbReference type="Pfam" id="PF04303">
    <property type="entry name" value="PrpF"/>
    <property type="match status" value="1"/>
</dbReference>
<dbReference type="NCBIfam" id="TIGR02334">
    <property type="entry name" value="prpF"/>
    <property type="match status" value="1"/>
</dbReference>
<dbReference type="SUPFAM" id="SSF54506">
    <property type="entry name" value="Diaminopimelate epimerase-like"/>
    <property type="match status" value="2"/>
</dbReference>
<dbReference type="FunFam" id="3.10.310.10:FF:000018">
    <property type="entry name" value="2-methylaconitate cis-trans isomerase"/>
    <property type="match status" value="1"/>
</dbReference>
<dbReference type="KEGG" id="tact:SG35_025680"/>
<reference evidence="3 4" key="2">
    <citation type="journal article" date="2022" name="Mar. Drugs">
        <title>Bioassay-Guided Fractionation Leads to the Detection of Cholic Acid Generated by the Rare Thalassomonas sp.</title>
        <authorList>
            <person name="Pheiffer F."/>
            <person name="Schneider Y.K."/>
            <person name="Hansen E.H."/>
            <person name="Andersen J.H."/>
            <person name="Isaksson J."/>
            <person name="Busche T."/>
            <person name="R C."/>
            <person name="Kalinowski J."/>
            <person name="Zyl L.V."/>
            <person name="Trindade M."/>
        </authorList>
    </citation>
    <scope>NUCLEOTIDE SEQUENCE [LARGE SCALE GENOMIC DNA]</scope>
    <source>
        <strain evidence="3 4">A5K-106</strain>
    </source>
</reference>
<dbReference type="GO" id="GO:0016853">
    <property type="term" value="F:isomerase activity"/>
    <property type="evidence" value="ECO:0007669"/>
    <property type="project" value="UniProtKB-KW"/>
</dbReference>
<accession>A0AAF0C101</accession>
<comment type="similarity">
    <text evidence="1">Belongs to the PrpF family.</text>
</comment>
<protein>
    <submittedName>
        <fullName evidence="3">2-methylaconitate cis-trans isomerase PrpF</fullName>
    </submittedName>
</protein>
<organism evidence="3 4">
    <name type="scientific">Thalassomonas actiniarum</name>
    <dbReference type="NCBI Taxonomy" id="485447"/>
    <lineage>
        <taxon>Bacteria</taxon>
        <taxon>Pseudomonadati</taxon>
        <taxon>Pseudomonadota</taxon>
        <taxon>Gammaproteobacteria</taxon>
        <taxon>Alteromonadales</taxon>
        <taxon>Colwelliaceae</taxon>
        <taxon>Thalassomonas</taxon>
    </lineage>
</organism>
<dbReference type="Proteomes" id="UP000032568">
    <property type="component" value="Chromosome"/>
</dbReference>
<gene>
    <name evidence="3" type="primary">prpF</name>
    <name evidence="3" type="ORF">SG35_025680</name>
</gene>
<name>A0AAF0C101_9GAMM</name>
<dbReference type="InterPro" id="IPR007400">
    <property type="entry name" value="PrpF-like"/>
</dbReference>
<reference evidence="3 4" key="1">
    <citation type="journal article" date="2015" name="Genome Announc.">
        <title>Draft Genome Sequences of Marine Isolates of Thalassomonas viridans and Thalassomonas actiniarum.</title>
        <authorList>
            <person name="Olonade I."/>
            <person name="van Zyl L.J."/>
            <person name="Trindade M."/>
        </authorList>
    </citation>
    <scope>NUCLEOTIDE SEQUENCE [LARGE SCALE GENOMIC DNA]</scope>
    <source>
        <strain evidence="3 4">A5K-106</strain>
    </source>
</reference>
<evidence type="ECO:0000313" key="3">
    <source>
        <dbReference type="EMBL" id="WDD98601.1"/>
    </source>
</evidence>
<dbReference type="RefSeq" id="WP_044833027.1">
    <property type="nucleotide sequence ID" value="NZ_CP059735.1"/>
</dbReference>